<dbReference type="Gene3D" id="3.40.50.720">
    <property type="entry name" value="NAD(P)-binding Rossmann-like Domain"/>
    <property type="match status" value="1"/>
</dbReference>
<evidence type="ECO:0000256" key="7">
    <source>
        <dbReference type="ARBA" id="ARBA00023002"/>
    </source>
</evidence>
<keyword evidence="4" id="KW-0285">Flavoprotein</keyword>
<comment type="cofactor">
    <cofactor evidence="2">
        <name>[4Fe-4S] cluster</name>
        <dbReference type="ChEBI" id="CHEBI:49883"/>
    </cofactor>
</comment>
<dbReference type="Gene3D" id="3.20.20.70">
    <property type="entry name" value="Aldolase class I"/>
    <property type="match status" value="1"/>
</dbReference>
<evidence type="ECO:0000256" key="4">
    <source>
        <dbReference type="ARBA" id="ARBA00022630"/>
    </source>
</evidence>
<dbReference type="SUPFAM" id="SSF51971">
    <property type="entry name" value="Nucleotide-binding domain"/>
    <property type="match status" value="1"/>
</dbReference>
<comment type="cofactor">
    <cofactor evidence="1">
        <name>FMN</name>
        <dbReference type="ChEBI" id="CHEBI:58210"/>
    </cofactor>
</comment>
<evidence type="ECO:0000256" key="1">
    <source>
        <dbReference type="ARBA" id="ARBA00001917"/>
    </source>
</evidence>
<evidence type="ECO:0000256" key="6">
    <source>
        <dbReference type="ARBA" id="ARBA00022723"/>
    </source>
</evidence>
<protein>
    <submittedName>
        <fullName evidence="11">Oxidoreductase</fullName>
    </submittedName>
</protein>
<evidence type="ECO:0000256" key="3">
    <source>
        <dbReference type="ARBA" id="ARBA00011048"/>
    </source>
</evidence>
<dbReference type="GO" id="GO:0051536">
    <property type="term" value="F:iron-sulfur cluster binding"/>
    <property type="evidence" value="ECO:0007669"/>
    <property type="project" value="UniProtKB-KW"/>
</dbReference>
<dbReference type="PANTHER" id="PTHR42917:SF2">
    <property type="entry name" value="2,4-DIENOYL-COA REDUCTASE [(2E)-ENOYL-COA-PRODUCING]"/>
    <property type="match status" value="1"/>
</dbReference>
<reference evidence="11 12" key="1">
    <citation type="journal article" date="2019" name="Int. J. Syst. Evol. Microbiol.">
        <title>Thermogemmatispora aurantia sp. nov. and Thermogemmatispora argillosa sp. nov., within the class Ktedonobacteria, and emended description of the genus Thermogemmatispora.</title>
        <authorList>
            <person name="Zheng Y."/>
            <person name="Wang C.M."/>
            <person name="Sakai Y."/>
            <person name="Abe K."/>
            <person name="Yokota A."/>
            <person name="Yabe S."/>
        </authorList>
    </citation>
    <scope>NUCLEOTIDE SEQUENCE [LARGE SCALE GENOMIC DNA]</scope>
    <source>
        <strain evidence="11 12">A1-2</strain>
    </source>
</reference>
<evidence type="ECO:0000256" key="8">
    <source>
        <dbReference type="ARBA" id="ARBA00023004"/>
    </source>
</evidence>
<dbReference type="InterPro" id="IPR036188">
    <property type="entry name" value="FAD/NAD-bd_sf"/>
</dbReference>
<dbReference type="SUPFAM" id="SSF51395">
    <property type="entry name" value="FMN-linked oxidoreductases"/>
    <property type="match status" value="1"/>
</dbReference>
<dbReference type="Pfam" id="PF13450">
    <property type="entry name" value="NAD_binding_8"/>
    <property type="match status" value="1"/>
</dbReference>
<evidence type="ECO:0000259" key="10">
    <source>
        <dbReference type="Pfam" id="PF00724"/>
    </source>
</evidence>
<dbReference type="SUPFAM" id="SSF51905">
    <property type="entry name" value="FAD/NAD(P)-binding domain"/>
    <property type="match status" value="1"/>
</dbReference>
<dbReference type="Gene3D" id="3.50.50.60">
    <property type="entry name" value="FAD/NAD(P)-binding domain"/>
    <property type="match status" value="1"/>
</dbReference>
<evidence type="ECO:0000256" key="9">
    <source>
        <dbReference type="ARBA" id="ARBA00023014"/>
    </source>
</evidence>
<sequence>MDMKLFQPISIGPREARNRLIFGSHTTNFARHHLLSEQHGDYYASRAEGGVGSIVLEEHIVHTSDFPYEAALFGYLPETPAALAKVSARLRAAGALTLVQLNHNGQQGVSDHHQRELWAPSAVPDVATREVPKAMELEDIRAVIAGFALVAQHAVRGEADGVELQVADRSLLRQFLSPLTNQRSDAYGGSLENRLRFLQETIEAVAAVLQGRYILGVRLCVDELAPWAGLTPEQGVEIARRLAETGRVHYLTVTMGSILSTHLFPFHASMHVAPGYAVALAAAVKEAVSLPVFAAGRIMDAEQAEAIVAAGQADGVEMIRPLIADPALPRLTQAGNAERVRPCLACNQGCQVRGLLNVALSCNVNPDVLHPWPPSIALLTESSVGGRQSQDCQVSPDKTPSLSRAFVVVGAGPAGLEAARTAALRGRRVVVFERESEPGGAVALAARAPGRASLRRIIDYLVDECQRLGVELQTGIAVSASWLLEQRPGAVLVATGAKAGQGLLAIPGHGLPHVLDVRRILQGERVTGAGQRAVVIDETASHGVLSTVELLANEGWQIEIVTEDWYVGRDLVATHDLPAWLGRVLPRGVVMTPHTSVVRIEPGQVIVRDRFALAERALPADMVVLGVYEQPDQDLYFALKGRLARLRRAGDCIAPRRIEQAIAEGRQAGLWA</sequence>
<dbReference type="GO" id="GO:0010181">
    <property type="term" value="F:FMN binding"/>
    <property type="evidence" value="ECO:0007669"/>
    <property type="project" value="InterPro"/>
</dbReference>
<keyword evidence="12" id="KW-1185">Reference proteome</keyword>
<keyword evidence="6" id="KW-0479">Metal-binding</keyword>
<keyword evidence="8" id="KW-0408">Iron</keyword>
<organism evidence="11 12">
    <name type="scientific">Thermogemmatispora aurantia</name>
    <dbReference type="NCBI Taxonomy" id="2045279"/>
    <lineage>
        <taxon>Bacteria</taxon>
        <taxon>Bacillati</taxon>
        <taxon>Chloroflexota</taxon>
        <taxon>Ktedonobacteria</taxon>
        <taxon>Thermogemmatisporales</taxon>
        <taxon>Thermogemmatisporaceae</taxon>
        <taxon>Thermogemmatispora</taxon>
    </lineage>
</organism>
<proteinExistence type="inferred from homology"/>
<comment type="similarity">
    <text evidence="3">In the N-terminal section; belongs to the NADH:flavin oxidoreductase/NADH oxidase family.</text>
</comment>
<dbReference type="InterPro" id="IPR013785">
    <property type="entry name" value="Aldolase_TIM"/>
</dbReference>
<dbReference type="EMBL" id="BKZV01000001">
    <property type="protein sequence ID" value="GER81497.1"/>
    <property type="molecule type" value="Genomic_DNA"/>
</dbReference>
<dbReference type="GO" id="GO:0046872">
    <property type="term" value="F:metal ion binding"/>
    <property type="evidence" value="ECO:0007669"/>
    <property type="project" value="UniProtKB-KW"/>
</dbReference>
<gene>
    <name evidence="11" type="ORF">KTAU_01360</name>
</gene>
<dbReference type="InterPro" id="IPR001155">
    <property type="entry name" value="OxRdtase_FMN_N"/>
</dbReference>
<dbReference type="Pfam" id="PF00724">
    <property type="entry name" value="Oxidored_FMN"/>
    <property type="match status" value="1"/>
</dbReference>
<keyword evidence="7" id="KW-0560">Oxidoreductase</keyword>
<dbReference type="AlphaFoldDB" id="A0A5J4K452"/>
<dbReference type="PRINTS" id="PR00419">
    <property type="entry name" value="ADXRDTASE"/>
</dbReference>
<dbReference type="PANTHER" id="PTHR42917">
    <property type="entry name" value="2,4-DIENOYL-COA REDUCTASE"/>
    <property type="match status" value="1"/>
</dbReference>
<name>A0A5J4K452_9CHLR</name>
<keyword evidence="5" id="KW-0288">FMN</keyword>
<evidence type="ECO:0000313" key="11">
    <source>
        <dbReference type="EMBL" id="GER81497.1"/>
    </source>
</evidence>
<evidence type="ECO:0000313" key="12">
    <source>
        <dbReference type="Proteomes" id="UP000334820"/>
    </source>
</evidence>
<comment type="caution">
    <text evidence="11">The sequence shown here is derived from an EMBL/GenBank/DDBJ whole genome shotgun (WGS) entry which is preliminary data.</text>
</comment>
<evidence type="ECO:0000256" key="5">
    <source>
        <dbReference type="ARBA" id="ARBA00022643"/>
    </source>
</evidence>
<dbReference type="InterPro" id="IPR051793">
    <property type="entry name" value="NADH:flavin_oxidoreductase"/>
</dbReference>
<accession>A0A5J4K452</accession>
<feature type="domain" description="NADH:flavin oxidoreductase/NADH oxidase N-terminal" evidence="10">
    <location>
        <begin position="4"/>
        <end position="334"/>
    </location>
</feature>
<dbReference type="GO" id="GO:0016491">
    <property type="term" value="F:oxidoreductase activity"/>
    <property type="evidence" value="ECO:0007669"/>
    <property type="project" value="UniProtKB-KW"/>
</dbReference>
<evidence type="ECO:0000256" key="2">
    <source>
        <dbReference type="ARBA" id="ARBA00001966"/>
    </source>
</evidence>
<keyword evidence="9" id="KW-0411">Iron-sulfur</keyword>
<dbReference type="Proteomes" id="UP000334820">
    <property type="component" value="Unassembled WGS sequence"/>
</dbReference>